<reference evidence="1 2" key="1">
    <citation type="journal article" date="2022" name="Hortic Res">
        <title>A haplotype resolved chromosomal level avocado genome allows analysis of novel avocado genes.</title>
        <authorList>
            <person name="Nath O."/>
            <person name="Fletcher S.J."/>
            <person name="Hayward A."/>
            <person name="Shaw L.M."/>
            <person name="Masouleh A.K."/>
            <person name="Furtado A."/>
            <person name="Henry R.J."/>
            <person name="Mitter N."/>
        </authorList>
    </citation>
    <scope>NUCLEOTIDE SEQUENCE [LARGE SCALE GENOMIC DNA]</scope>
    <source>
        <strain evidence="2">cv. Hass</strain>
    </source>
</reference>
<evidence type="ECO:0000313" key="1">
    <source>
        <dbReference type="EMBL" id="KAJ8626415.1"/>
    </source>
</evidence>
<comment type="caution">
    <text evidence="1">The sequence shown here is derived from an EMBL/GenBank/DDBJ whole genome shotgun (WGS) entry which is preliminary data.</text>
</comment>
<name>A0ACC2KYZ6_PERAE</name>
<gene>
    <name evidence="1" type="ORF">MRB53_019722</name>
</gene>
<evidence type="ECO:0000313" key="2">
    <source>
        <dbReference type="Proteomes" id="UP001234297"/>
    </source>
</evidence>
<organism evidence="1 2">
    <name type="scientific">Persea americana</name>
    <name type="common">Avocado</name>
    <dbReference type="NCBI Taxonomy" id="3435"/>
    <lineage>
        <taxon>Eukaryota</taxon>
        <taxon>Viridiplantae</taxon>
        <taxon>Streptophyta</taxon>
        <taxon>Embryophyta</taxon>
        <taxon>Tracheophyta</taxon>
        <taxon>Spermatophyta</taxon>
        <taxon>Magnoliopsida</taxon>
        <taxon>Magnoliidae</taxon>
        <taxon>Laurales</taxon>
        <taxon>Lauraceae</taxon>
        <taxon>Persea</taxon>
    </lineage>
</organism>
<dbReference type="Proteomes" id="UP001234297">
    <property type="component" value="Chromosome 6"/>
</dbReference>
<protein>
    <submittedName>
        <fullName evidence="1">Uncharacterized protein</fullName>
    </submittedName>
</protein>
<keyword evidence="2" id="KW-1185">Reference proteome</keyword>
<proteinExistence type="predicted"/>
<accession>A0ACC2KYZ6</accession>
<dbReference type="EMBL" id="CM056814">
    <property type="protein sequence ID" value="KAJ8626415.1"/>
    <property type="molecule type" value="Genomic_DNA"/>
</dbReference>
<sequence>MSALELFAMAEELGIGKDEVISFQYKLQDHGWKKIISDVDALEMGLIVDSSKVNDLYVKENSVDVNIHSQVQSNVVSSTFEHEVDVVDGYCANSNSSELYSLDEETDSENGTDGSYQLSNDSSVEDDDALYEVVVDPEVEFAGIRNEDEQGTGEGQSEATLKDNIEEGESSMQIKALRKKHHCNRAWKVSKLNSAWIAKSYNHRIITNPTWPTQSLLETIQQKTTIKVNKQAIYRAMKKSASMIEGSDDEQYAMLWDYCQEMKQTNPGSTVVMKTTPVGDGSGLFRFKRIYICFEDLNKCFSKHCRLVIGLDGCHLIGPRSGILLIVVGRDGNNQMYPVAYAVVEAERAKT</sequence>